<evidence type="ECO:0000313" key="1">
    <source>
        <dbReference type="EMBL" id="CAG5007589.1"/>
    </source>
</evidence>
<keyword evidence="2" id="KW-1185">Reference proteome</keyword>
<name>A0A916JG25_9BACT</name>
<evidence type="ECO:0000313" key="2">
    <source>
        <dbReference type="Proteomes" id="UP000680038"/>
    </source>
</evidence>
<protein>
    <submittedName>
        <fullName evidence="1">Uncharacterized protein</fullName>
    </submittedName>
</protein>
<dbReference type="SUPFAM" id="SSF63829">
    <property type="entry name" value="Calcium-dependent phosphotriesterase"/>
    <property type="match status" value="1"/>
</dbReference>
<accession>A0A916JG25</accession>
<sequence>MNKKKVKQQMQCQSLQLNFFYRSEMFPLKFLFSALIALLTISYVVAQSKLVYTQDIKTDVPLPGAIGKNVLKLFLSQRDVVAVMANGVFRYRDGSWSGQEQDKVWGTAALDGQGNVWLAGARSVQPPQEHKGIVQPPMAETDTIHCMLWDNKKLLVGTSTGMLIWDGSWKPFQDMNGARVNGMAKDAGGRLYIATTKGLWRRESEQWVNLDNTLMARGNQERYYALAAANSGKDLIYSSPWSVGSIAADGNHWVATGANGLPYGPVTVIRPGKNDIWMGTNKGAIKKDDSWHYYQGKRWLPDDRINDILIVDSLRVWIATPKGIVQIKKQPMTLQQKADTIEKVIALRHNRRGLINQSILKVPGDVKTSYVQNEDNDGLWTSCYLAAECFRYRVTKDTAAKANAIRTFEALEQLETVTGISGYPARSYAASTDPITQSRSPHPKVWHLSADGKWYWLDDTSSDEITGHLFVLPLFFDMVANPEQKERVRRLIGRIASHVIDNNYHLIDFDGKPTRWGIWHPDSLNRSPNWMYERGLNSLQILSFLKTASHFTGDPKFEAHYQYLVTKHGYAQNTLEAKKYGPFETSHSDDILNFFPYYNLLRYTRNDPNRYIYVKSLVRSWNAVRSDRMPVWNVFASALLNRDCDLAIALEEIQQYPIDLVNWTMENSHRWDLPKDPLLSRSGMVQSIRPIPTPESNISRWNTNPKHYDAGNGGKTEDSGSYFLFAYWMGRHYGFWE</sequence>
<dbReference type="Gene3D" id="2.130.10.10">
    <property type="entry name" value="YVTN repeat-like/Quinoprotein amine dehydrogenase"/>
    <property type="match status" value="1"/>
</dbReference>
<gene>
    <name evidence="1" type="ORF">DYBT9275_04082</name>
</gene>
<reference evidence="1" key="1">
    <citation type="submission" date="2021-04" db="EMBL/GenBank/DDBJ databases">
        <authorList>
            <person name="Rodrigo-Torres L."/>
            <person name="Arahal R. D."/>
            <person name="Lucena T."/>
        </authorList>
    </citation>
    <scope>NUCLEOTIDE SEQUENCE</scope>
    <source>
        <strain evidence="1">CECT 9275</strain>
    </source>
</reference>
<dbReference type="EMBL" id="CAJRAF010000002">
    <property type="protein sequence ID" value="CAG5007589.1"/>
    <property type="molecule type" value="Genomic_DNA"/>
</dbReference>
<dbReference type="InterPro" id="IPR015943">
    <property type="entry name" value="WD40/YVTN_repeat-like_dom_sf"/>
</dbReference>
<dbReference type="Proteomes" id="UP000680038">
    <property type="component" value="Unassembled WGS sequence"/>
</dbReference>
<proteinExistence type="predicted"/>
<dbReference type="AlphaFoldDB" id="A0A916JG25"/>
<comment type="caution">
    <text evidence="1">The sequence shown here is derived from an EMBL/GenBank/DDBJ whole genome shotgun (WGS) entry which is preliminary data.</text>
</comment>
<organism evidence="1 2">
    <name type="scientific">Dyadobacter helix</name>
    <dbReference type="NCBI Taxonomy" id="2822344"/>
    <lineage>
        <taxon>Bacteria</taxon>
        <taxon>Pseudomonadati</taxon>
        <taxon>Bacteroidota</taxon>
        <taxon>Cytophagia</taxon>
        <taxon>Cytophagales</taxon>
        <taxon>Spirosomataceae</taxon>
        <taxon>Dyadobacter</taxon>
    </lineage>
</organism>